<keyword evidence="5" id="KW-0378">Hydrolase</keyword>
<dbReference type="SMART" id="SM00228">
    <property type="entry name" value="PDZ"/>
    <property type="match status" value="1"/>
</dbReference>
<evidence type="ECO:0000256" key="6">
    <source>
        <dbReference type="ARBA" id="ARBA00022825"/>
    </source>
</evidence>
<dbReference type="InterPro" id="IPR005151">
    <property type="entry name" value="Tail-specific_protease"/>
</dbReference>
<dbReference type="Gene3D" id="2.30.42.10">
    <property type="match status" value="1"/>
</dbReference>
<organism evidence="9 10">
    <name type="scientific">Steroidobacter flavus</name>
    <dbReference type="NCBI Taxonomy" id="1842136"/>
    <lineage>
        <taxon>Bacteria</taxon>
        <taxon>Pseudomonadati</taxon>
        <taxon>Pseudomonadota</taxon>
        <taxon>Gammaproteobacteria</taxon>
        <taxon>Steroidobacterales</taxon>
        <taxon>Steroidobacteraceae</taxon>
        <taxon>Steroidobacter</taxon>
    </lineage>
</organism>
<accession>A0ABV8SUU5</accession>
<evidence type="ECO:0000256" key="1">
    <source>
        <dbReference type="ARBA" id="ARBA00004496"/>
    </source>
</evidence>
<dbReference type="Gene3D" id="3.90.226.10">
    <property type="entry name" value="2-enoyl-CoA Hydratase, Chain A, domain 1"/>
    <property type="match status" value="1"/>
</dbReference>
<evidence type="ECO:0000256" key="4">
    <source>
        <dbReference type="ARBA" id="ARBA00022670"/>
    </source>
</evidence>
<feature type="chain" id="PRO_5047342437" evidence="7">
    <location>
        <begin position="21"/>
        <end position="411"/>
    </location>
</feature>
<dbReference type="PROSITE" id="PS50106">
    <property type="entry name" value="PDZ"/>
    <property type="match status" value="1"/>
</dbReference>
<dbReference type="InterPro" id="IPR041489">
    <property type="entry name" value="PDZ_6"/>
</dbReference>
<reference evidence="10" key="1">
    <citation type="journal article" date="2019" name="Int. J. Syst. Evol. Microbiol.">
        <title>The Global Catalogue of Microorganisms (GCM) 10K type strain sequencing project: providing services to taxonomists for standard genome sequencing and annotation.</title>
        <authorList>
            <consortium name="The Broad Institute Genomics Platform"/>
            <consortium name="The Broad Institute Genome Sequencing Center for Infectious Disease"/>
            <person name="Wu L."/>
            <person name="Ma J."/>
        </authorList>
    </citation>
    <scope>NUCLEOTIDE SEQUENCE [LARGE SCALE GENOMIC DNA]</scope>
    <source>
        <strain evidence="10">CGMCC 1.10759</strain>
    </source>
</reference>
<dbReference type="Gene3D" id="3.30.750.44">
    <property type="match status" value="1"/>
</dbReference>
<dbReference type="PANTHER" id="PTHR43253:SF1">
    <property type="entry name" value="TRICORN PROTEASE HOMOLOG 2-RELATED"/>
    <property type="match status" value="1"/>
</dbReference>
<comment type="subcellular location">
    <subcellularLocation>
        <location evidence="1">Cytoplasm</location>
    </subcellularLocation>
</comment>
<dbReference type="InterPro" id="IPR029045">
    <property type="entry name" value="ClpP/crotonase-like_dom_sf"/>
</dbReference>
<evidence type="ECO:0000256" key="3">
    <source>
        <dbReference type="ARBA" id="ARBA00022490"/>
    </source>
</evidence>
<dbReference type="InterPro" id="IPR028204">
    <property type="entry name" value="Tricorn_C1"/>
</dbReference>
<keyword evidence="7" id="KW-0732">Signal</keyword>
<dbReference type="Pfam" id="PF17820">
    <property type="entry name" value="PDZ_6"/>
    <property type="match status" value="1"/>
</dbReference>
<keyword evidence="6" id="KW-0720">Serine protease</keyword>
<feature type="signal peptide" evidence="7">
    <location>
        <begin position="1"/>
        <end position="20"/>
    </location>
</feature>
<dbReference type="Pfam" id="PF14684">
    <property type="entry name" value="Tricorn_C1"/>
    <property type="match status" value="1"/>
</dbReference>
<dbReference type="Pfam" id="PF03572">
    <property type="entry name" value="Peptidase_S41"/>
    <property type="match status" value="1"/>
</dbReference>
<dbReference type="RefSeq" id="WP_380599433.1">
    <property type="nucleotide sequence ID" value="NZ_JBHSDU010000003.1"/>
</dbReference>
<dbReference type="SUPFAM" id="SSF52096">
    <property type="entry name" value="ClpP/crotonase"/>
    <property type="match status" value="1"/>
</dbReference>
<dbReference type="EMBL" id="JBHSDU010000003">
    <property type="protein sequence ID" value="MFC4311257.1"/>
    <property type="molecule type" value="Genomic_DNA"/>
</dbReference>
<gene>
    <name evidence="9" type="ORF">ACFPN2_19315</name>
</gene>
<dbReference type="InterPro" id="IPR012393">
    <property type="entry name" value="Tricorn_protease"/>
</dbReference>
<dbReference type="InterPro" id="IPR001478">
    <property type="entry name" value="PDZ"/>
</dbReference>
<evidence type="ECO:0000313" key="9">
    <source>
        <dbReference type="EMBL" id="MFC4311257.1"/>
    </source>
</evidence>
<comment type="caution">
    <text evidence="9">The sequence shown here is derived from an EMBL/GenBank/DDBJ whole genome shotgun (WGS) entry which is preliminary data.</text>
</comment>
<dbReference type="Proteomes" id="UP001595904">
    <property type="component" value="Unassembled WGS sequence"/>
</dbReference>
<name>A0ABV8SUU5_9GAMM</name>
<sequence length="411" mass="44579">MNRVFVVLALAWLASRSASAEDGGSSSFDWVWQTVNQNFYSEKFNGLDWNAMPTKYRDRAIRAGTREERAVVINEMLGELHTSHTAFYTPDSPEYYHLLGLFLPMNEWLAKATASALTDGKASYSGIGIFTQTVNGQQFVRGVHDGLPAHKAGIQLGDRLVSVDGAPFHPIRSFQGKAGQSVAIVVERAPGISKTVNVVPAMLDGSTMFVDAMEASTQVVARDGRNIGYIHAWSYAGQQYQDILEGALLFGALKDADALVLDVRDGLGGASPSNLNIFTQRCLAWTAISRSGAQNTLGSCWAKPVVLLTDNRSTSGKELMAYAFKRGRVGSIVGARTAGAVMAGTIFANEADASLLYLATKDVRMDDGTRIEGQGVQPDIDVPFELPYAQGQDTRRERAFDEAVRLIKQKG</sequence>
<evidence type="ECO:0000313" key="10">
    <source>
        <dbReference type="Proteomes" id="UP001595904"/>
    </source>
</evidence>
<dbReference type="InterPro" id="IPR036034">
    <property type="entry name" value="PDZ_sf"/>
</dbReference>
<dbReference type="PANTHER" id="PTHR43253">
    <property type="entry name" value="TRICORN PROTEASE HOMOLOG 2-RELATED"/>
    <property type="match status" value="1"/>
</dbReference>
<dbReference type="SMART" id="SM00245">
    <property type="entry name" value="TSPc"/>
    <property type="match status" value="1"/>
</dbReference>
<comment type="similarity">
    <text evidence="2">Belongs to the peptidase S41B family.</text>
</comment>
<keyword evidence="3" id="KW-0963">Cytoplasm</keyword>
<proteinExistence type="inferred from homology"/>
<dbReference type="CDD" id="cd07562">
    <property type="entry name" value="Peptidase_S41_TRI"/>
    <property type="match status" value="1"/>
</dbReference>
<protein>
    <submittedName>
        <fullName evidence="9">S41 family peptidase</fullName>
    </submittedName>
</protein>
<evidence type="ECO:0000259" key="8">
    <source>
        <dbReference type="PROSITE" id="PS50106"/>
    </source>
</evidence>
<feature type="domain" description="PDZ" evidence="8">
    <location>
        <begin position="116"/>
        <end position="190"/>
    </location>
</feature>
<keyword evidence="4" id="KW-0645">Protease</keyword>
<keyword evidence="10" id="KW-1185">Reference proteome</keyword>
<evidence type="ECO:0000256" key="5">
    <source>
        <dbReference type="ARBA" id="ARBA00022801"/>
    </source>
</evidence>
<evidence type="ECO:0000256" key="2">
    <source>
        <dbReference type="ARBA" id="ARBA00008524"/>
    </source>
</evidence>
<evidence type="ECO:0000256" key="7">
    <source>
        <dbReference type="SAM" id="SignalP"/>
    </source>
</evidence>
<dbReference type="SUPFAM" id="SSF50156">
    <property type="entry name" value="PDZ domain-like"/>
    <property type="match status" value="1"/>
</dbReference>